<reference evidence="3 4" key="1">
    <citation type="submission" date="2019-12" db="EMBL/GenBank/DDBJ databases">
        <authorList>
            <person name="Huq M.A."/>
        </authorList>
    </citation>
    <scope>NUCLEOTIDE SEQUENCE [LARGE SCALE GENOMIC DNA]</scope>
    <source>
        <strain evidence="3 4">MAH-25</strain>
    </source>
</reference>
<feature type="transmembrane region" description="Helical" evidence="1">
    <location>
        <begin position="78"/>
        <end position="109"/>
    </location>
</feature>
<sequence>MTIRNQKDFAAGLIYLLAGAGFSIGALNYHIGDAARMGPGWFPFWIGILLAAVGLLVAGASVRAGAASEQLQRPKLGAMAWILGAVVLFGLLLQPLGLVLALVALVLVSSRGSHEFAWRGALLNTVVLVVFSIGAFIWGISLQIPLWPSFLMN</sequence>
<dbReference type="InterPro" id="IPR009936">
    <property type="entry name" value="DUF1468"/>
</dbReference>
<keyword evidence="1" id="KW-0472">Membrane</keyword>
<dbReference type="RefSeq" id="WP_181654038.1">
    <property type="nucleotide sequence ID" value="NZ_WSEL01000003.1"/>
</dbReference>
<evidence type="ECO:0000313" key="3">
    <source>
        <dbReference type="EMBL" id="MVQ29283.1"/>
    </source>
</evidence>
<comment type="caution">
    <text evidence="3">The sequence shown here is derived from an EMBL/GenBank/DDBJ whole genome shotgun (WGS) entry which is preliminary data.</text>
</comment>
<keyword evidence="1" id="KW-0812">Transmembrane</keyword>
<feature type="transmembrane region" description="Helical" evidence="1">
    <location>
        <begin position="121"/>
        <end position="142"/>
    </location>
</feature>
<keyword evidence="4" id="KW-1185">Reference proteome</keyword>
<evidence type="ECO:0000256" key="1">
    <source>
        <dbReference type="SAM" id="Phobius"/>
    </source>
</evidence>
<feature type="transmembrane region" description="Helical" evidence="1">
    <location>
        <begin position="44"/>
        <end position="66"/>
    </location>
</feature>
<organism evidence="3 4">
    <name type="scientific">Ramlibacter pinisoli</name>
    <dbReference type="NCBI Taxonomy" id="2682844"/>
    <lineage>
        <taxon>Bacteria</taxon>
        <taxon>Pseudomonadati</taxon>
        <taxon>Pseudomonadota</taxon>
        <taxon>Betaproteobacteria</taxon>
        <taxon>Burkholderiales</taxon>
        <taxon>Comamonadaceae</taxon>
        <taxon>Ramlibacter</taxon>
    </lineage>
</organism>
<dbReference type="AlphaFoldDB" id="A0A6N8ITP6"/>
<gene>
    <name evidence="3" type="ORF">GON04_07485</name>
</gene>
<proteinExistence type="predicted"/>
<feature type="transmembrane region" description="Helical" evidence="1">
    <location>
        <begin position="12"/>
        <end position="32"/>
    </location>
</feature>
<protein>
    <submittedName>
        <fullName evidence="3">Tripartite tricarboxylate transporter TctB family protein</fullName>
    </submittedName>
</protein>
<dbReference type="Pfam" id="PF07331">
    <property type="entry name" value="TctB"/>
    <property type="match status" value="1"/>
</dbReference>
<keyword evidence="1" id="KW-1133">Transmembrane helix</keyword>
<dbReference type="Proteomes" id="UP000469385">
    <property type="component" value="Unassembled WGS sequence"/>
</dbReference>
<evidence type="ECO:0000259" key="2">
    <source>
        <dbReference type="Pfam" id="PF07331"/>
    </source>
</evidence>
<evidence type="ECO:0000313" key="4">
    <source>
        <dbReference type="Proteomes" id="UP000469385"/>
    </source>
</evidence>
<accession>A0A6N8ITP6</accession>
<feature type="domain" description="DUF1468" evidence="2">
    <location>
        <begin position="10"/>
        <end position="145"/>
    </location>
</feature>
<name>A0A6N8ITP6_9BURK</name>
<dbReference type="EMBL" id="WSEL01000003">
    <property type="protein sequence ID" value="MVQ29283.1"/>
    <property type="molecule type" value="Genomic_DNA"/>
</dbReference>